<keyword evidence="2" id="KW-1185">Reference proteome</keyword>
<gene>
    <name evidence="1" type="ORF">Q8A67_022385</name>
</gene>
<dbReference type="EMBL" id="JAUYZG010000022">
    <property type="protein sequence ID" value="KAK2872488.1"/>
    <property type="molecule type" value="Genomic_DNA"/>
</dbReference>
<accession>A0AA88P6G3</accession>
<protein>
    <submittedName>
        <fullName evidence="1">Uncharacterized protein</fullName>
    </submittedName>
</protein>
<dbReference type="Proteomes" id="UP001187343">
    <property type="component" value="Unassembled WGS sequence"/>
</dbReference>
<comment type="caution">
    <text evidence="1">The sequence shown here is derived from an EMBL/GenBank/DDBJ whole genome shotgun (WGS) entry which is preliminary data.</text>
</comment>
<reference evidence="1" key="1">
    <citation type="submission" date="2023-08" db="EMBL/GenBank/DDBJ databases">
        <title>Chromosome-level Genome Assembly of mud carp (Cirrhinus molitorella).</title>
        <authorList>
            <person name="Liu H."/>
        </authorList>
    </citation>
    <scope>NUCLEOTIDE SEQUENCE</scope>
    <source>
        <strain evidence="1">Prfri</strain>
        <tissue evidence="1">Muscle</tissue>
    </source>
</reference>
<evidence type="ECO:0000313" key="1">
    <source>
        <dbReference type="EMBL" id="KAK2872488.1"/>
    </source>
</evidence>
<proteinExistence type="predicted"/>
<sequence>MGAQGGINLIDLALKLCSSSLRLRCGRKSEGVVVTDVIMSDLLLCCFPITYCLPNSAVAGSFFFNLPVAY</sequence>
<name>A0AA88P6G3_9TELE</name>
<organism evidence="1 2">
    <name type="scientific">Cirrhinus molitorella</name>
    <name type="common">mud carp</name>
    <dbReference type="NCBI Taxonomy" id="172907"/>
    <lineage>
        <taxon>Eukaryota</taxon>
        <taxon>Metazoa</taxon>
        <taxon>Chordata</taxon>
        <taxon>Craniata</taxon>
        <taxon>Vertebrata</taxon>
        <taxon>Euteleostomi</taxon>
        <taxon>Actinopterygii</taxon>
        <taxon>Neopterygii</taxon>
        <taxon>Teleostei</taxon>
        <taxon>Ostariophysi</taxon>
        <taxon>Cypriniformes</taxon>
        <taxon>Cyprinidae</taxon>
        <taxon>Labeoninae</taxon>
        <taxon>Labeonini</taxon>
        <taxon>Cirrhinus</taxon>
    </lineage>
</organism>
<evidence type="ECO:0000313" key="2">
    <source>
        <dbReference type="Proteomes" id="UP001187343"/>
    </source>
</evidence>
<dbReference type="AlphaFoldDB" id="A0AA88P6G3"/>